<reference evidence="2" key="1">
    <citation type="submission" date="2023-10" db="EMBL/GenBank/DDBJ databases">
        <authorList>
            <person name="Domelevo Entfellner J.-B."/>
        </authorList>
    </citation>
    <scope>NUCLEOTIDE SEQUENCE</scope>
</reference>
<organism evidence="2 3">
    <name type="scientific">Sphenostylis stenocarpa</name>
    <dbReference type="NCBI Taxonomy" id="92480"/>
    <lineage>
        <taxon>Eukaryota</taxon>
        <taxon>Viridiplantae</taxon>
        <taxon>Streptophyta</taxon>
        <taxon>Embryophyta</taxon>
        <taxon>Tracheophyta</taxon>
        <taxon>Spermatophyta</taxon>
        <taxon>Magnoliopsida</taxon>
        <taxon>eudicotyledons</taxon>
        <taxon>Gunneridae</taxon>
        <taxon>Pentapetalae</taxon>
        <taxon>rosids</taxon>
        <taxon>fabids</taxon>
        <taxon>Fabales</taxon>
        <taxon>Fabaceae</taxon>
        <taxon>Papilionoideae</taxon>
        <taxon>50 kb inversion clade</taxon>
        <taxon>NPAAA clade</taxon>
        <taxon>indigoferoid/millettioid clade</taxon>
        <taxon>Phaseoleae</taxon>
        <taxon>Sphenostylis</taxon>
    </lineage>
</organism>
<keyword evidence="3" id="KW-1185">Reference proteome</keyword>
<evidence type="ECO:0000313" key="3">
    <source>
        <dbReference type="Proteomes" id="UP001189624"/>
    </source>
</evidence>
<proteinExistence type="predicted"/>
<protein>
    <submittedName>
        <fullName evidence="2">Uncharacterized protein</fullName>
    </submittedName>
</protein>
<dbReference type="Gramene" id="rna-AYBTSS11_LOCUS27033">
    <property type="protein sequence ID" value="CAJ1974945.1"/>
    <property type="gene ID" value="gene-AYBTSS11_LOCUS27033"/>
</dbReference>
<feature type="region of interest" description="Disordered" evidence="1">
    <location>
        <begin position="23"/>
        <end position="56"/>
    </location>
</feature>
<gene>
    <name evidence="2" type="ORF">AYBTSS11_LOCUS27033</name>
</gene>
<dbReference type="EMBL" id="OY731406">
    <property type="protein sequence ID" value="CAJ1974945.1"/>
    <property type="molecule type" value="Genomic_DNA"/>
</dbReference>
<sequence>MTDLMGDEEGVAQWDEARTKAGLLQETKRDSGSHFLHRRINKATPTRQFHLPIRHM</sequence>
<name>A0AA86TAA6_9FABA</name>
<evidence type="ECO:0000313" key="2">
    <source>
        <dbReference type="EMBL" id="CAJ1974945.1"/>
    </source>
</evidence>
<dbReference type="AlphaFoldDB" id="A0AA86TAA6"/>
<dbReference type="Proteomes" id="UP001189624">
    <property type="component" value="Chromosome 9"/>
</dbReference>
<evidence type="ECO:0000256" key="1">
    <source>
        <dbReference type="SAM" id="MobiDB-lite"/>
    </source>
</evidence>
<accession>A0AA86TAA6</accession>